<dbReference type="GO" id="GO:0016787">
    <property type="term" value="F:hydrolase activity"/>
    <property type="evidence" value="ECO:0007669"/>
    <property type="project" value="UniProtKB-KW"/>
</dbReference>
<dbReference type="RefSeq" id="WP_005952013.1">
    <property type="nucleotide sequence ID" value="NZ_CP028103.1"/>
</dbReference>
<keyword evidence="3" id="KW-1185">Reference proteome</keyword>
<accession>A0ABN5JEJ5</accession>
<proteinExistence type="predicted"/>
<gene>
    <name evidence="2" type="ORF">C4N18_04180</name>
</gene>
<organism evidence="2 3">
    <name type="scientific">Fusobacterium varium ATCC 27725</name>
    <dbReference type="NCBI Taxonomy" id="469618"/>
    <lineage>
        <taxon>Bacteria</taxon>
        <taxon>Fusobacteriati</taxon>
        <taxon>Fusobacteriota</taxon>
        <taxon>Fusobacteriia</taxon>
        <taxon>Fusobacteriales</taxon>
        <taxon>Fusobacteriaceae</taxon>
        <taxon>Fusobacterium</taxon>
    </lineage>
</organism>
<dbReference type="SUPFAM" id="SSF56601">
    <property type="entry name" value="beta-lactamase/transpeptidase-like"/>
    <property type="match status" value="1"/>
</dbReference>
<evidence type="ECO:0000313" key="3">
    <source>
        <dbReference type="Proteomes" id="UP000241238"/>
    </source>
</evidence>
<sequence>MNNKFKEKFEKKLLEILKKYDNKKYGIIIKSLESEFFLKVGNMEAYPAASLIKLPILYELFNNSKYNLDEKIEITLKDKVGGFGIIQYLHNNVKLSLRDLAILMIILSDNTATNILIDICGMDNINFTLKKLGLKDTKLRRKMMDLKSKNMGLDNYTSPYDMIKLLEVLNKNEEIISIMKKQLCNNKISHFIEKKIDFAHKTGDLPQIEHDVGIFDIEDKKIIVVVMTKNFENRDEIELNNKVGEFIYNFIKEWNEW</sequence>
<dbReference type="InterPro" id="IPR000871">
    <property type="entry name" value="Beta-lactam_class-A"/>
</dbReference>
<dbReference type="InterPro" id="IPR045155">
    <property type="entry name" value="Beta-lactam_cat"/>
</dbReference>
<evidence type="ECO:0000259" key="1">
    <source>
        <dbReference type="Pfam" id="PF13354"/>
    </source>
</evidence>
<dbReference type="Proteomes" id="UP000241238">
    <property type="component" value="Chromosome"/>
</dbReference>
<dbReference type="GeneID" id="77467178"/>
<name>A0ABN5JEJ5_FUSVA</name>
<dbReference type="EMBL" id="CP028103">
    <property type="protein sequence ID" value="AVQ30457.1"/>
    <property type="molecule type" value="Genomic_DNA"/>
</dbReference>
<feature type="domain" description="Beta-lactamase class A catalytic" evidence="1">
    <location>
        <begin position="26"/>
        <end position="228"/>
    </location>
</feature>
<dbReference type="Gene3D" id="3.40.710.10">
    <property type="entry name" value="DD-peptidase/beta-lactamase superfamily"/>
    <property type="match status" value="1"/>
</dbReference>
<protein>
    <submittedName>
        <fullName evidence="2">Serine hydrolase</fullName>
    </submittedName>
</protein>
<dbReference type="PANTHER" id="PTHR35333:SF3">
    <property type="entry name" value="BETA-LACTAMASE-TYPE TRANSPEPTIDASE FOLD CONTAINING PROTEIN"/>
    <property type="match status" value="1"/>
</dbReference>
<evidence type="ECO:0000313" key="2">
    <source>
        <dbReference type="EMBL" id="AVQ30457.1"/>
    </source>
</evidence>
<dbReference type="Pfam" id="PF13354">
    <property type="entry name" value="Beta-lactamase2"/>
    <property type="match status" value="1"/>
</dbReference>
<dbReference type="PANTHER" id="PTHR35333">
    <property type="entry name" value="BETA-LACTAMASE"/>
    <property type="match status" value="1"/>
</dbReference>
<keyword evidence="2" id="KW-0378">Hydrolase</keyword>
<dbReference type="InterPro" id="IPR012338">
    <property type="entry name" value="Beta-lactam/transpept-like"/>
</dbReference>
<reference evidence="3" key="1">
    <citation type="journal article" date="2018" name="MSphere">
        <title>Fusobacterium Genomics Using MinION and Illumina Sequencing Enables Genome Completion and Correction.</title>
        <authorList>
            <person name="Todd S.M."/>
            <person name="Settlage R.E."/>
            <person name="Lahmers K.K."/>
            <person name="Slade D.J."/>
        </authorList>
    </citation>
    <scope>NUCLEOTIDE SEQUENCE [LARGE SCALE GENOMIC DNA]</scope>
    <source>
        <strain evidence="3">ATCC 27725</strain>
    </source>
</reference>